<accession>A0A1T4JQC2</accession>
<feature type="domain" description="SbsA Ig-like" evidence="2">
    <location>
        <begin position="52"/>
        <end position="154"/>
    </location>
</feature>
<dbReference type="Pfam" id="PF13205">
    <property type="entry name" value="Big_5"/>
    <property type="match status" value="1"/>
</dbReference>
<evidence type="ECO:0000313" key="4">
    <source>
        <dbReference type="Proteomes" id="UP000190888"/>
    </source>
</evidence>
<gene>
    <name evidence="3" type="ORF">SAMN04488132_10162</name>
</gene>
<keyword evidence="4" id="KW-1185">Reference proteome</keyword>
<sequence length="489" mass="55322">MNNPPKPAKFAALMKKTILSYSLVCQALLFVLLTGMLVSCANIIPPGGGPRDSLPPRLYMATPRDSSVNMSTTTKMIVLTFDEYIGPLQEVAKNMIVSPTTKNAPIVDARLRNLTIRFRDTLDQNTTYRVDFGDAIRDVNENNIARGFSYVFSTGKTIDTNTYRGRVVMAESGTIDSTLIVVLHNNLADSAVRKLRPRYYARVTGKGDFMFHNLPAGNFAAYVVPDDFLRRYDDSTKIFAFLDHQVNTRAGTSDTFYAYQEFKREIKASANTTNKATGNKDKEKEKEDKRLRYSHSLEGGQQDLLGHLQLTFNRKLATFDSAAIQLTDTLFRPLTGYRIELDTARTGVHIYYAWKENTPLRLKIAQQAVADSAGITLAKADTLRFSTQRESDYGSIRLRFANIDLARKPVLQFVQNDKLEASYPLTQKEFYRRLYKPGAYTLRILYDTNGNGIWDPGSFRTKKQPEKVELVSKQLSIRANWDNEVEVSL</sequence>
<evidence type="ECO:0000259" key="2">
    <source>
        <dbReference type="Pfam" id="PF13205"/>
    </source>
</evidence>
<protein>
    <submittedName>
        <fullName evidence="3">Ig-like domain-containing protein</fullName>
    </submittedName>
</protein>
<proteinExistence type="predicted"/>
<dbReference type="Proteomes" id="UP000190888">
    <property type="component" value="Unassembled WGS sequence"/>
</dbReference>
<dbReference type="RefSeq" id="WP_176112857.1">
    <property type="nucleotide sequence ID" value="NZ_FUWH01000001.1"/>
</dbReference>
<organism evidence="3 4">
    <name type="scientific">Sediminibacterium ginsengisoli</name>
    <dbReference type="NCBI Taxonomy" id="413434"/>
    <lineage>
        <taxon>Bacteria</taxon>
        <taxon>Pseudomonadati</taxon>
        <taxon>Bacteroidota</taxon>
        <taxon>Chitinophagia</taxon>
        <taxon>Chitinophagales</taxon>
        <taxon>Chitinophagaceae</taxon>
        <taxon>Sediminibacterium</taxon>
    </lineage>
</organism>
<dbReference type="STRING" id="413434.SAMN04488132_10162"/>
<evidence type="ECO:0000256" key="1">
    <source>
        <dbReference type="ARBA" id="ARBA00022729"/>
    </source>
</evidence>
<reference evidence="3 4" key="1">
    <citation type="submission" date="2017-02" db="EMBL/GenBank/DDBJ databases">
        <authorList>
            <person name="Peterson S.W."/>
        </authorList>
    </citation>
    <scope>NUCLEOTIDE SEQUENCE [LARGE SCALE GENOMIC DNA]</scope>
    <source>
        <strain evidence="3 4">DSM 22335</strain>
    </source>
</reference>
<dbReference type="EMBL" id="FUWH01000001">
    <property type="protein sequence ID" value="SJZ32285.1"/>
    <property type="molecule type" value="Genomic_DNA"/>
</dbReference>
<name>A0A1T4JQC2_9BACT</name>
<dbReference type="AlphaFoldDB" id="A0A1T4JQC2"/>
<dbReference type="InterPro" id="IPR032812">
    <property type="entry name" value="SbsA_Ig"/>
</dbReference>
<keyword evidence="1" id="KW-0732">Signal</keyword>
<evidence type="ECO:0000313" key="3">
    <source>
        <dbReference type="EMBL" id="SJZ32285.1"/>
    </source>
</evidence>